<protein>
    <submittedName>
        <fullName evidence="2">Uncharacterized protein</fullName>
    </submittedName>
</protein>
<dbReference type="EMBL" id="RWGY01000031">
    <property type="protein sequence ID" value="TVU16500.1"/>
    <property type="molecule type" value="Genomic_DNA"/>
</dbReference>
<feature type="region of interest" description="Disordered" evidence="1">
    <location>
        <begin position="1"/>
        <end position="109"/>
    </location>
</feature>
<dbReference type="AlphaFoldDB" id="A0A5J9TYV1"/>
<reference evidence="2 3" key="1">
    <citation type="journal article" date="2019" name="Sci. Rep.">
        <title>A high-quality genome of Eragrostis curvula grass provides insights into Poaceae evolution and supports new strategies to enhance forage quality.</title>
        <authorList>
            <person name="Carballo J."/>
            <person name="Santos B.A.C.M."/>
            <person name="Zappacosta D."/>
            <person name="Garbus I."/>
            <person name="Selva J.P."/>
            <person name="Gallo C.A."/>
            <person name="Diaz A."/>
            <person name="Albertini E."/>
            <person name="Caccamo M."/>
            <person name="Echenique V."/>
        </authorList>
    </citation>
    <scope>NUCLEOTIDE SEQUENCE [LARGE SCALE GENOMIC DNA]</scope>
    <source>
        <strain evidence="3">cv. Victoria</strain>
        <tissue evidence="2">Leaf</tissue>
    </source>
</reference>
<name>A0A5J9TYV1_9POAL</name>
<comment type="caution">
    <text evidence="2">The sequence shown here is derived from an EMBL/GenBank/DDBJ whole genome shotgun (WGS) entry which is preliminary data.</text>
</comment>
<feature type="non-terminal residue" evidence="2">
    <location>
        <position position="1"/>
    </location>
</feature>
<evidence type="ECO:0000256" key="1">
    <source>
        <dbReference type="SAM" id="MobiDB-lite"/>
    </source>
</evidence>
<dbReference type="Gramene" id="TVU16500">
    <property type="protein sequence ID" value="TVU16500"/>
    <property type="gene ID" value="EJB05_40068"/>
</dbReference>
<organism evidence="2 3">
    <name type="scientific">Eragrostis curvula</name>
    <name type="common">weeping love grass</name>
    <dbReference type="NCBI Taxonomy" id="38414"/>
    <lineage>
        <taxon>Eukaryota</taxon>
        <taxon>Viridiplantae</taxon>
        <taxon>Streptophyta</taxon>
        <taxon>Embryophyta</taxon>
        <taxon>Tracheophyta</taxon>
        <taxon>Spermatophyta</taxon>
        <taxon>Magnoliopsida</taxon>
        <taxon>Liliopsida</taxon>
        <taxon>Poales</taxon>
        <taxon>Poaceae</taxon>
        <taxon>PACMAD clade</taxon>
        <taxon>Chloridoideae</taxon>
        <taxon>Eragrostideae</taxon>
        <taxon>Eragrostidinae</taxon>
        <taxon>Eragrostis</taxon>
    </lineage>
</organism>
<dbReference type="Proteomes" id="UP000324897">
    <property type="component" value="Unassembled WGS sequence"/>
</dbReference>
<evidence type="ECO:0000313" key="2">
    <source>
        <dbReference type="EMBL" id="TVU16500.1"/>
    </source>
</evidence>
<proteinExistence type="predicted"/>
<keyword evidence="3" id="KW-1185">Reference proteome</keyword>
<feature type="compositionally biased region" description="Basic residues" evidence="1">
    <location>
        <begin position="25"/>
        <end position="38"/>
    </location>
</feature>
<sequence>MAARPLDAPPGGEPKTRSGNPRGSGIRRAHHHDRRGRSHGQTEQGHMTATREAGGDSRPPTPEAPRPRGEGTESPARAISSSGPTTGAGAISTDDSWRRATPASSVSCRVRSPATSIYFRSTCPPCLQHAQLDEASDPSSCQEVELRRFQDY</sequence>
<evidence type="ECO:0000313" key="3">
    <source>
        <dbReference type="Proteomes" id="UP000324897"/>
    </source>
</evidence>
<gene>
    <name evidence="2" type="ORF">EJB05_40068</name>
</gene>
<accession>A0A5J9TYV1</accession>